<evidence type="ECO:0000313" key="1">
    <source>
        <dbReference type="EMBL" id="GAA0442097.1"/>
    </source>
</evidence>
<dbReference type="Proteomes" id="UP001501459">
    <property type="component" value="Unassembled WGS sequence"/>
</dbReference>
<keyword evidence="2" id="KW-1185">Reference proteome</keyword>
<organism evidence="1 2">
    <name type="scientific">Lentibacillus halophilus</name>
    <dbReference type="NCBI Taxonomy" id="295065"/>
    <lineage>
        <taxon>Bacteria</taxon>
        <taxon>Bacillati</taxon>
        <taxon>Bacillota</taxon>
        <taxon>Bacilli</taxon>
        <taxon>Bacillales</taxon>
        <taxon>Bacillaceae</taxon>
        <taxon>Lentibacillus</taxon>
    </lineage>
</organism>
<accession>A0ABN0ZBV0</accession>
<dbReference type="RefSeq" id="WP_343752608.1">
    <property type="nucleotide sequence ID" value="NZ_BAAADM010000053.1"/>
</dbReference>
<gene>
    <name evidence="1" type="ORF">GCM10008983_18970</name>
</gene>
<sequence length="85" mass="10033">MCGENNNKNENYKKEKCIKNNNKEDEDMATVSLEEKYTINEREAKCIANAPKTKVKIPSYAKKFQLSSREREKRASEVLNKWKYL</sequence>
<dbReference type="EMBL" id="BAAADM010000053">
    <property type="protein sequence ID" value="GAA0442097.1"/>
    <property type="molecule type" value="Genomic_DNA"/>
</dbReference>
<comment type="caution">
    <text evidence="1">The sequence shown here is derived from an EMBL/GenBank/DDBJ whole genome shotgun (WGS) entry which is preliminary data.</text>
</comment>
<proteinExistence type="predicted"/>
<reference evidence="1 2" key="1">
    <citation type="journal article" date="2019" name="Int. J. Syst. Evol. Microbiol.">
        <title>The Global Catalogue of Microorganisms (GCM) 10K type strain sequencing project: providing services to taxonomists for standard genome sequencing and annotation.</title>
        <authorList>
            <consortium name="The Broad Institute Genomics Platform"/>
            <consortium name="The Broad Institute Genome Sequencing Center for Infectious Disease"/>
            <person name="Wu L."/>
            <person name="Ma J."/>
        </authorList>
    </citation>
    <scope>NUCLEOTIDE SEQUENCE [LARGE SCALE GENOMIC DNA]</scope>
    <source>
        <strain evidence="1 2">JCM 12149</strain>
    </source>
</reference>
<name>A0ABN0ZBV0_9BACI</name>
<protein>
    <submittedName>
        <fullName evidence="1">Uncharacterized protein</fullName>
    </submittedName>
</protein>
<evidence type="ECO:0000313" key="2">
    <source>
        <dbReference type="Proteomes" id="UP001501459"/>
    </source>
</evidence>